<reference evidence="1 4" key="3">
    <citation type="submission" date="2020-05" db="EMBL/GenBank/DDBJ databases">
        <authorList>
            <person name="Petersen J."/>
            <person name="Sayavedra L."/>
        </authorList>
    </citation>
    <scope>NUCLEOTIDE SEQUENCE [LARGE SCALE GENOMIC DNA]</scope>
    <source>
        <strain evidence="1">B thermophilus SOXS</strain>
    </source>
</reference>
<keyword evidence="4" id="KW-1185">Reference proteome</keyword>
<protein>
    <submittedName>
        <fullName evidence="2">Uncharacterized protein</fullName>
    </submittedName>
</protein>
<evidence type="ECO:0000313" key="4">
    <source>
        <dbReference type="Proteomes" id="UP000643672"/>
    </source>
</evidence>
<evidence type="ECO:0000313" key="3">
    <source>
        <dbReference type="Proteomes" id="UP000182798"/>
    </source>
</evidence>
<dbReference type="EMBL" id="MIQH01000002">
    <property type="protein sequence ID" value="OIR25712.1"/>
    <property type="molecule type" value="Genomic_DNA"/>
</dbReference>
<proteinExistence type="predicted"/>
<evidence type="ECO:0000313" key="1">
    <source>
        <dbReference type="EMBL" id="CAB5505599.1"/>
    </source>
</evidence>
<reference evidence="3" key="1">
    <citation type="submission" date="2016-09" db="EMBL/GenBank/DDBJ databases">
        <title>Genome Sequence of Bathymodiolus thermophilus sulfur-oxidizing gill endosymbiont.</title>
        <authorList>
            <person name="Ponnudurai R."/>
            <person name="Kleiner M."/>
            <person name="Sayavedra L."/>
            <person name="Thuermer A."/>
            <person name="Felbeck H."/>
            <person name="Schlueter R."/>
            <person name="Schweder T."/>
            <person name="Markert S."/>
        </authorList>
    </citation>
    <scope>NUCLEOTIDE SEQUENCE [LARGE SCALE GENOMIC DNA]</scope>
    <source>
        <strain evidence="3">BAT/CrabSpa'14</strain>
    </source>
</reference>
<dbReference type="AlphaFoldDB" id="A0A1J5TY35"/>
<evidence type="ECO:0000313" key="2">
    <source>
        <dbReference type="EMBL" id="OIR25712.1"/>
    </source>
</evidence>
<accession>A0A1J5TY35</accession>
<name>A0A1J5TY35_9GAMM</name>
<sequence>MKFRNIFFGFLRTWLLIAIFCSSSLYAGINMILILQDYQYTAADFPPYFLIENPLNAGNFIKVLEEQNAFQFKTYNLNLEADFESYEAEVKPILIEWSEKIGLLGENAELSKNFSGLMKAYVGEDFRSSSQEEIHIATYKGKIEAISYVKDTTEKDLEIDLLVANPNGLVENQTMLPKGGGSSLLDYMVHKYEEEGVEKIQLYSVNDEYYFNRGWQIEPEPEGACGGGE</sequence>
<gene>
    <name evidence="2" type="ORF">BGC33_13830</name>
    <name evidence="1" type="ORF">THERMOS_2156</name>
</gene>
<comment type="caution">
    <text evidence="2">The sequence shown here is derived from an EMBL/GenBank/DDBJ whole genome shotgun (WGS) entry which is preliminary data.</text>
</comment>
<dbReference type="Proteomes" id="UP000643672">
    <property type="component" value="Unassembled WGS sequence"/>
</dbReference>
<dbReference type="EMBL" id="CAESAQ020000090">
    <property type="protein sequence ID" value="CAB5505599.1"/>
    <property type="molecule type" value="Genomic_DNA"/>
</dbReference>
<organism evidence="2 3">
    <name type="scientific">Bathymodiolus thermophilus thioautotrophic gill symbiont</name>
    <dbReference type="NCBI Taxonomy" id="2360"/>
    <lineage>
        <taxon>Bacteria</taxon>
        <taxon>Pseudomonadati</taxon>
        <taxon>Pseudomonadota</taxon>
        <taxon>Gammaproteobacteria</taxon>
        <taxon>sulfur-oxidizing symbionts</taxon>
    </lineage>
</organism>
<dbReference type="RefSeq" id="WP_071563217.1">
    <property type="nucleotide sequence ID" value="NZ_CAESAQ020000090.1"/>
</dbReference>
<reference evidence="2" key="2">
    <citation type="journal article" date="2017" name="Stand. Genomic Sci.">
        <title>Genome sequence of the sulfur-oxidizing Bathymodiolus thermophilus gill endosymbiont.</title>
        <authorList>
            <person name="Ponnudurai R."/>
            <person name="Sayavedra L."/>
            <person name="Kleiner M."/>
            <person name="Heiden S.E."/>
            <person name="Thurmer A."/>
            <person name="Felbeck H."/>
            <person name="Schluter R."/>
            <person name="Sievert S.M."/>
            <person name="Daniel R."/>
            <person name="Schweder T."/>
            <person name="Markert S."/>
        </authorList>
    </citation>
    <scope>NUCLEOTIDE SEQUENCE</scope>
    <source>
        <strain evidence="2">BAT/CrabSpa'14</strain>
    </source>
</reference>
<dbReference type="Proteomes" id="UP000182798">
    <property type="component" value="Unassembled WGS sequence"/>
</dbReference>